<reference evidence="1" key="1">
    <citation type="submission" date="2014-05" db="EMBL/GenBank/DDBJ databases">
        <authorList>
            <person name="Chronopoulou M."/>
        </authorList>
    </citation>
    <scope>NUCLEOTIDE SEQUENCE</scope>
    <source>
        <tissue evidence="1">Whole organism</tissue>
    </source>
</reference>
<organism evidence="1">
    <name type="scientific">Lepeophtheirus salmonis</name>
    <name type="common">Salmon louse</name>
    <name type="synonym">Caligus salmonis</name>
    <dbReference type="NCBI Taxonomy" id="72036"/>
    <lineage>
        <taxon>Eukaryota</taxon>
        <taxon>Metazoa</taxon>
        <taxon>Ecdysozoa</taxon>
        <taxon>Arthropoda</taxon>
        <taxon>Crustacea</taxon>
        <taxon>Multicrustacea</taxon>
        <taxon>Hexanauplia</taxon>
        <taxon>Copepoda</taxon>
        <taxon>Siphonostomatoida</taxon>
        <taxon>Caligidae</taxon>
        <taxon>Lepeophtheirus</taxon>
    </lineage>
</organism>
<accession>A0A0K2TEF4</accession>
<dbReference type="AlphaFoldDB" id="A0A0K2TEF4"/>
<sequence>MIISNNLLYKMNIDTSLRAVYFFNGFNYNLRANIKSRFIQLKLSSKTLPIISFPTAIPYNFNLKNIPSNTPFSSKDFRDRISFFFKLMIHN</sequence>
<dbReference type="EMBL" id="HACA01006601">
    <property type="protein sequence ID" value="CDW23962.1"/>
    <property type="molecule type" value="Transcribed_RNA"/>
</dbReference>
<proteinExistence type="predicted"/>
<name>A0A0K2TEF4_LEPSM</name>
<protein>
    <submittedName>
        <fullName evidence="1">Uncharacterized protein</fullName>
    </submittedName>
</protein>
<evidence type="ECO:0000313" key="1">
    <source>
        <dbReference type="EMBL" id="CDW23962.1"/>
    </source>
</evidence>